<feature type="compositionally biased region" description="Basic and acidic residues" evidence="8">
    <location>
        <begin position="604"/>
        <end position="613"/>
    </location>
</feature>
<protein>
    <submittedName>
        <fullName evidence="11">E3 ubiquitin-protein ligase rnf213-alpha</fullName>
    </submittedName>
</protein>
<dbReference type="GO" id="GO:0005737">
    <property type="term" value="C:cytoplasm"/>
    <property type="evidence" value="ECO:0007669"/>
    <property type="project" value="UniProtKB-SubCell"/>
</dbReference>
<evidence type="ECO:0000256" key="1">
    <source>
        <dbReference type="ARBA" id="ARBA00004496"/>
    </source>
</evidence>
<keyword evidence="3" id="KW-0479">Metal-binding</keyword>
<keyword evidence="2" id="KW-0963">Cytoplasm</keyword>
<dbReference type="Pfam" id="PF13639">
    <property type="entry name" value="zf-RING_2"/>
    <property type="match status" value="1"/>
</dbReference>
<gene>
    <name evidence="11" type="ORF">P5673_022823</name>
</gene>
<dbReference type="InterPro" id="IPR013083">
    <property type="entry name" value="Znf_RING/FYVE/PHD"/>
</dbReference>
<accession>A0AAD9UZN9</accession>
<dbReference type="EMBL" id="JARQWQ010000062">
    <property type="protein sequence ID" value="KAK2555485.1"/>
    <property type="molecule type" value="Genomic_DNA"/>
</dbReference>
<feature type="compositionally biased region" description="Polar residues" evidence="8">
    <location>
        <begin position="212"/>
        <end position="221"/>
    </location>
</feature>
<feature type="region of interest" description="Disordered" evidence="8">
    <location>
        <begin position="114"/>
        <end position="139"/>
    </location>
</feature>
<keyword evidence="5" id="KW-0862">Zinc</keyword>
<dbReference type="Gene3D" id="3.30.40.10">
    <property type="entry name" value="Zinc/RING finger domain, C3HC4 (zinc finger)"/>
    <property type="match status" value="1"/>
</dbReference>
<dbReference type="GO" id="GO:0008270">
    <property type="term" value="F:zinc ion binding"/>
    <property type="evidence" value="ECO:0007669"/>
    <property type="project" value="UniProtKB-KW"/>
</dbReference>
<feature type="compositionally biased region" description="Basic and acidic residues" evidence="8">
    <location>
        <begin position="197"/>
        <end position="211"/>
    </location>
</feature>
<feature type="region of interest" description="Disordered" evidence="8">
    <location>
        <begin position="394"/>
        <end position="636"/>
    </location>
</feature>
<comment type="subcellular location">
    <subcellularLocation>
        <location evidence="1">Cytoplasm</location>
    </subcellularLocation>
</comment>
<feature type="compositionally biased region" description="Basic and acidic residues" evidence="8">
    <location>
        <begin position="56"/>
        <end position="65"/>
    </location>
</feature>
<evidence type="ECO:0000256" key="3">
    <source>
        <dbReference type="ARBA" id="ARBA00022723"/>
    </source>
</evidence>
<feature type="compositionally biased region" description="Basic residues" evidence="8">
    <location>
        <begin position="558"/>
        <end position="574"/>
    </location>
</feature>
<dbReference type="InterPro" id="IPR017907">
    <property type="entry name" value="Znf_RING_CS"/>
</dbReference>
<dbReference type="GO" id="GO:0004842">
    <property type="term" value="F:ubiquitin-protein transferase activity"/>
    <property type="evidence" value="ECO:0007669"/>
    <property type="project" value="InterPro"/>
</dbReference>
<dbReference type="FunFam" id="3.40.50.300:FF:000491">
    <property type="entry name" value="E3 ubiquitin-protein ligase RNF213"/>
    <property type="match status" value="1"/>
</dbReference>
<evidence type="ECO:0000256" key="7">
    <source>
        <dbReference type="PROSITE-ProRule" id="PRU00175"/>
    </source>
</evidence>
<feature type="region of interest" description="Disordered" evidence="8">
    <location>
        <begin position="330"/>
        <end position="377"/>
    </location>
</feature>
<dbReference type="Pfam" id="PF20173">
    <property type="entry name" value="ZnF_RZ-type"/>
    <property type="match status" value="1"/>
</dbReference>
<evidence type="ECO:0000313" key="12">
    <source>
        <dbReference type="Proteomes" id="UP001249851"/>
    </source>
</evidence>
<dbReference type="SUPFAM" id="SSF52540">
    <property type="entry name" value="P-loop containing nucleoside triphosphate hydrolases"/>
    <property type="match status" value="2"/>
</dbReference>
<evidence type="ECO:0000256" key="4">
    <source>
        <dbReference type="ARBA" id="ARBA00022771"/>
    </source>
</evidence>
<feature type="domain" description="RING-type" evidence="9">
    <location>
        <begin position="4442"/>
        <end position="4485"/>
    </location>
</feature>
<feature type="compositionally biased region" description="Polar residues" evidence="8">
    <location>
        <begin position="342"/>
        <end position="359"/>
    </location>
</feature>
<reference evidence="11" key="1">
    <citation type="journal article" date="2023" name="G3 (Bethesda)">
        <title>Whole genome assembly and annotation of the endangered Caribbean coral Acropora cervicornis.</title>
        <authorList>
            <person name="Selwyn J.D."/>
            <person name="Vollmer S.V."/>
        </authorList>
    </citation>
    <scope>NUCLEOTIDE SEQUENCE</scope>
    <source>
        <strain evidence="11">K2</strain>
    </source>
</reference>
<dbReference type="SUPFAM" id="SSF57850">
    <property type="entry name" value="RING/U-box"/>
    <property type="match status" value="1"/>
</dbReference>
<keyword evidence="12" id="KW-1185">Reference proteome</keyword>
<comment type="caution">
    <text evidence="11">The sequence shown here is derived from an EMBL/GenBank/DDBJ whole genome shotgun (WGS) entry which is preliminary data.</text>
</comment>
<sequence>MKCPNPKCQFSGLENLEETANFCPRCGWNLRQSEEASSSLNEKNTTVSKNPTRNASESEDRRFDPQDSTAVEADGPCKKTVENLGKQKPGEITSSQSVLEDTTAVASQSFCLGKKTEENQEEDHDPTKEVSHVSPNDSTLNISCEEFANSISRVVADGPCKETVEDLGKQKPGEITSSESVLEGTTAVASQSFCLGKKTEEHQEEDHDPTKDISQVSPSDSTLNLSCEEFASSNSPVLADGSCKETVEPLGKQKPGEITSSQSVFEDTTAVASQSLCHEKKTEENHEEDHDPTKEVSRVSPSDSTLNLSLEEFASSISRVVADGPCKETVEDLGKQKPEAITSRQSVLEDTTAVSSQSLCHEKKTEENQEEDCDPTKEICHVPPSHSTLNLSCKELASSNSPEDTLDDDPQGTVGSTHEAVAYRKAAYPSKTDDSSKEKKVFPVTDDGHKVESESMNSKAEAASNDSFGDKNTNDGENQFNRDVASLLPNDSGSSQSMDSHTGTVSRQCDNGSIGNNTDDKDNVTEEESGCQETVPDHLQGNKPGIKSKALSFLTSRSKTKREKKKERKKNRAREKKEEAQRQAAQNENNRQSSVSKPGPLQKEMSDNVKKNNDASVPKKKGNHTETSVVENGGNHVGNNVNSEYFWKEKGSKMTVVFYAVLAPHFKFSAHEGDKIYIRFGGPAFGSFNENVVEVHPGRMLENGFILVQAELLIPCSLLPRNIPYKYIVMKANSEYSFEHLVGFGDFTNRCLFISKERCKAGDVWHQYDDTIFSSPTRFESFRNMLPAALKSMDAAEGRRIATRAMLPSLEGFTGEGKDTNAWKAVEVIQNLGYCMTSSHVEENGQYPKNVPASYDFKEVLKPYLKERILQNSPLSSETTDKNTTWNRLLSSIIITYVVHVFKVCLDLDDYRKLFLSLVLSGNLEDKSCPAFDVLVRHFDIENWRDMAKEGLNEWFRAVPLVHFLTGASRPFSKDVLLLEEPKANDDSWWGAVGFETKIPREKNFPETSCLSTLVESLSPLFELDPLFRRTFLLATPCSAYDKIASSGRFCPFEVYTTLAKILSEEKFLQEQQREKVASSLKITRANAVKRTSEIAPHGSPSSDLWAVSTREANLCAKSCLRILKTVSSSCKFNLLLECLQSMAMWVAILQKVPSLEADDAMRFKESENMVKETIDVVKKWLKNSLLEQIPCYTTADTNKELQIWTNLLDLGWGNEICDDLWSFSFSEAFKFRLEERNCNCLVEVLTKAEITMQNNCVRDLVCKVTFRKVENLLQWGNESKELFENLWKNGLNSPEASKCGELFTLMLTRCWPKPKEGISCSSLTILKHVLEWKLWPCFFHRFGPESGYRRVIKDDGLEILVLAESSLGAAVGFLKDGSIELQVLEVIIEHSEQFLKLCELINDFKSENLLRKLVDQRSKELRAFRSERDEVYCFIRMCVLIKQVDLDHLSTKSGVDTSSLQIRDLVESKISRDTVTPEVTFFGLSHGAKMMVSTLSKLSDSALLRQFWKEKGEELGTTEGKLTIDDVEQFVWTPSYEHLLSLKDRFLDGSISFEEVDKILAVFAGDDEGLVREICLITSQTSPQIEDARASIDHHIEKINQYRNLQNCIDAAESMLMGREFKRRPLKSMNPTLQATGESLSRITPNGRACLDAVVECKKFIAWLQKTIKGPQELKVLVDLAIISAAETDIEAARITCLHTSCLGFAPLIFVKPDFGFDDVMKACKPVWDAVESDPHLPQKLIDTSRQLEWLKGVETSHGSVAKSSLLDTQAINESGVYRIGCLSKDGSFSTEKLTIDKVIQLSVPQGTRGEHKCYSLDELKDLQSKLMLIAAKASQGKEEVDRFVDIFQSVVRLGEAYISLCKAGEVSHLKWTFEFKCTARLTGSPLQANDLASQIDEMEECLKMWKNELHQKRLHYKELNHYTTMQLLVLRSKLANLRSTGPKAVDEIPLEVYNLLESVLPGVEPGILKSVLIPCGICSQETGQSNLMSFGGGCTIQQSAFGKQLVPVKNLQSSQEEIFQSLVAHLESIGSYPDPEEIAIAAILSCKDASETDLIVWCVKNGSNEDLIRSKYSEALLDPSYCALVDKDASVSIKGESPYEKETSMETEDLPHSMDSTFVLDQTAGGEFLSLDDVGNFLTNLASMGPRKLKRGPSKYLIPGKPNFVVIPKDDIFGTVLSLYMHDNTQSLPSSEEVLICTSDTTAEEIELLWRRCLGDHDGGLFCLVNVDVLDYSVSQKAAYTLSFLLQEYNSNEVMPLVIWDLRILIRIDGFGDLEQDGFNGNQDDEFVGRELCLVIFCCSENEDRAHMAAALDQYRLGTMPYTASPKEIRQYLKTQFKACPQKQGKFRDQNLSWTPAGTVDKEKMSVRVFSSERAGSGKTLAVHRLNQNLRQLRNNDVVIRYFEGTDTDLPLCIAIPIYGPAVNHSSVVESFLRHMVPPDQPLSRIFHIDVHPSVTNDLDTLLFNLLVLGVLKSSGGKVWRRRSSDLYVIELTTGPTQGFIETEKKEVSLFKANLFPFCLQKALFDITFETGSLSGNMRSKKRLSEPFHTLLPTIYCGTPEQALLELKRNEKESLNPRFDDGEFRSQHFQRAFQYLKLWETAKQDLDHFCFVPNNTMGDYADCLEILMRNCGIMDPSWAELRHFVNFLNSQLQSCEESTFCNMEHVGDTLEGFRSFVVNFMILMSQDFATPSLNSSDPPLEADYEDEEEKVEAAVTQFCLRRHWETSSHPYIFFNQDRVSMTFVGFHIDQNGNLIDPDRRVIIKRKLMSRHLRTGLTVQFMFGDPRMSFETNYRTWSKGEKIEKLCGVMGVEWPYDPDNSYELTTDNLMKILAIHMRFRCGIPVVIMGETGCGKTCLIRYMCGLQSGPGGPKNMLLMKVHGGTRYEDIVKKVEKAEEMAAQNEGLNIDTVLFFDEANTTDALGMIKEVMVDRRVSGRKIKGERLQFIAACNPYRKHTEEMIHKLESAGLGYHVAAQQTRDKLGRIPLRHLVYRVHSLPASMRPLVWDFGQLKPEVEQLYTFQIVHRFVVQENQIPGDLQLVKALTAVFTASQRFMRDQEDECSFVSLRDVERALKVMVWFYNHRDALRPLMDSEEESDDDDASENGLDDEEEDPLNQPLDEITRALVLSLGVCYQARLQDREPFRRAVAPSFSPPCLLPGGHKQIQDEITRCQRAVLDELELGQNIARNTALSENVFMMVVCIELRIPLFVVGKPGSSKSLAKTVVAGNMEGDASKSDLFKTFKQVHMVSYQCSPLSTAEGIKATFRQCSQLQEDKNPDKFVSVVVLDEVGLAEDSPLMPLKTLHPLLEDGVSSTDDEEKTREKVAFIGISNWALDPAKMNRGIMLSRGIPDTEELVDSAKGICSTTEERVQNLVKPLMEPLALGYEELYERQRESEALIKSRKDEFFGLRDFYSLVRMVHKIAEKLNREPSWKDIERAIRRNFGGLDEIDPVEIFRKHFSLGNVRGLEPEPEPDPDELSALNLIKASLERQITRGESRYLLVLTENYAALPIVLQELHEKKEEPIVIFGSSFPKDQEFTQVCRDINRIKVCMETGRTVILLNLESLYESLYDALNQYYVYFGGQKYVDLGLGSHRVKCRVADKFRLIVIAERDVVYSKFPIPLINRLEKHYLVLSASLSTQQKNIVERIDKWVLQFSTVDIPRHQQMRTYTLGDSFVGYHADTAASVVLQVTKDLYEDGRRLYANEEEVFRQSQELLLQCATPDAVARLPCTQLAQHADRLWSTYFTTQEHSSLTAFLKKILTTVERGEGMGSLIQITTHSRLLSSSDLQDVAASTLLTLSNILCLSLQQFQTEQQFCLSVRDFLAKLGGREGLLIVQCDAGDVNGNLIPCARHLLVEERASAVQDFKKTVGYYQSLVHIVMIVQLPRLVGGCQTFAGFQGGRWVSVHIDELRPPTGQIPAIEFMVDRSISELFDVAPSTTHCEEMEIREEEQEQIDIEMETSDHASNSTLLDKVDIISLLRSCIQAAVARIDDESRLSSRSTRRIEVMLNLLPDDRSQDTNLSFATILARRIHRLLEEKDERAGSEASDWLRSEALSGTGIQESGTFRKALWQRVYSSVIPILSEVIAVVDRDSNLDLVSEEGTWLSRLWIAFFQDQTLVELHYENFISLESGIIRERAPVTTSGHGRHIFDVQFPFSWLIKERIDAMWKEAMSISARRNITVQECLHDLISASEIGYLIEKAQKEDYGEAAVLRYLHDFVHMVHKPTVPGAEEKLISKAIITAARELHAQSHSLEDFSLSIPVVHVAHGAIEKRLSNLSHLIKCQPDVVTNLLRDIPSQESEMVYDAVALQLCLSALAPYPEEFDDPQTRLVWCNRVLAVRPSVENLLNSSTTYGENTMLVLRDCRASAVRLFIEHTCPGTLPCHPADVRNAFKLWKALGDETDFSKPEAIRVIEKFLVHCSEAVNKRCIRYGITTCPVCLEGLAEKDPVEMPCSHVVCLPCISNWIAQERPRTQCPVCKQDVPENFKITSTMAVRHAVQEHFDFRRRCNSFFMDLVSLFCFGSEAGMIDSDLFTIFMSYVLEARSKTKDFSPFPENGIDATPVVRSFLLQQLLRNSDEEVKKHLSHYMSEARGLRPDAGHLLQVCQLFVHCCEDSIIKQYAKLSNNLPAMIKLAQQLCVECTPSLTSSRSEPEREVDVVLLENVAKGRYVLGVTAEFMTLIEEERTWDNLLIKKELLSLIEAVKTMCCKSAAFSSPRLYLLKQLTRRFGVEVIHTLCERNELDWIVPLESRAQQQEDLVPDRFIIYGEHYKEIREAVAKTVLSGSHRELIATLESVALPPVVRDVILLLAEYREVTMCYRFTTAERRLSARGHEVLEEFLQDEKHLSDRARPLAVHLLNNTLGLPGMPSTRAAPDRSAMEQNLAELVIHTVTVLQCINHVTVCEPLRLMMENPAALRSALKDILITLEISFKVFKFFQGRGVHLSQCGRPVEVKVCPECKVNIGGTKHALSTGNTVAQRADRTVTGHVLGDPAKRPKTLAPERSLSSVVVGITRILMHCALIEGACRQPQHVSALINPTVPPAELSRFLWDHLQLDVELLAKSLGRSVDETILCVHMILACMTAHVSNLQQSMIAAPNLTSKESRKEWEMAFSSSVVTLTLTNLEVQIQHCHELMVGDNRLGNNPLMRLLYEVDVPADTLTGGILPSCPALWRYRTQVTLDHFSHTFQQEVSSTDTSRNKVLAEFLQQMMLLIFTESTKHELASLIASFNKAWNHVRLNLDQQGRLRPPSDLCQTPMDNNRPLGLLLPNTSGIGICSLALVFYLTTVHNEFNARYQHLVGGKVDNFLYQKHESGDDCIEQDLFSSGIVAAHFLGQDERFAFSRDIQLDSVFAAVKLKVRQAQQCCQLRHVVSFWRLLSLERARILIARGQDPFESISDTYKHVIPCTEMMKLSVAMKRIDLDSFVGEVLELIWLNLRMEPSTGGKEMSLGDFIQWHLDNKGHDPIHGLDQLPGNVKLKHVIAAWRTSVEFYDSYFDKREAVSA</sequence>
<dbReference type="InterPro" id="IPR046439">
    <property type="entry name" value="ZF_RZ_dom"/>
</dbReference>
<dbReference type="SMART" id="SM00184">
    <property type="entry name" value="RING"/>
    <property type="match status" value="1"/>
</dbReference>
<keyword evidence="6" id="KW-0391">Immunity</keyword>
<feature type="compositionally biased region" description="Low complexity" evidence="8">
    <location>
        <begin position="582"/>
        <end position="592"/>
    </location>
</feature>
<evidence type="ECO:0000256" key="8">
    <source>
        <dbReference type="SAM" id="MobiDB-lite"/>
    </source>
</evidence>
<evidence type="ECO:0000256" key="2">
    <source>
        <dbReference type="ARBA" id="ARBA00022490"/>
    </source>
</evidence>
<feature type="region of interest" description="Disordered" evidence="8">
    <location>
        <begin position="164"/>
        <end position="221"/>
    </location>
</feature>
<evidence type="ECO:0000256" key="6">
    <source>
        <dbReference type="ARBA" id="ARBA00022859"/>
    </source>
</evidence>
<dbReference type="InterPro" id="IPR031248">
    <property type="entry name" value="RNF213"/>
</dbReference>
<dbReference type="InterPro" id="IPR027417">
    <property type="entry name" value="P-loop_NTPase"/>
</dbReference>
<proteinExistence type="predicted"/>
<keyword evidence="4 7" id="KW-0863">Zinc-finger</keyword>
<feature type="compositionally biased region" description="Basic and acidic residues" evidence="8">
    <location>
        <begin position="431"/>
        <end position="453"/>
    </location>
</feature>
<feature type="region of interest" description="Disordered" evidence="8">
    <location>
        <begin position="234"/>
        <end position="303"/>
    </location>
</feature>
<feature type="region of interest" description="Disordered" evidence="8">
    <location>
        <begin position="34"/>
        <end position="100"/>
    </location>
</feature>
<feature type="compositionally biased region" description="Polar residues" evidence="8">
    <location>
        <begin position="394"/>
        <end position="403"/>
    </location>
</feature>
<dbReference type="Gene3D" id="3.40.50.300">
    <property type="entry name" value="P-loop containing nucleotide triphosphate hydrolases"/>
    <property type="match status" value="1"/>
</dbReference>
<dbReference type="PROSITE" id="PS00518">
    <property type="entry name" value="ZF_RING_1"/>
    <property type="match status" value="1"/>
</dbReference>
<dbReference type="PANTHER" id="PTHR22605:SF16">
    <property type="entry name" value="E3 UBIQUITIN-PROTEIN LIGASE RNF213"/>
    <property type="match status" value="1"/>
</dbReference>
<dbReference type="SMART" id="SM00382">
    <property type="entry name" value="AAA"/>
    <property type="match status" value="2"/>
</dbReference>
<dbReference type="InterPro" id="IPR001841">
    <property type="entry name" value="Znf_RING"/>
</dbReference>
<organism evidence="11 12">
    <name type="scientific">Acropora cervicornis</name>
    <name type="common">Staghorn coral</name>
    <dbReference type="NCBI Taxonomy" id="6130"/>
    <lineage>
        <taxon>Eukaryota</taxon>
        <taxon>Metazoa</taxon>
        <taxon>Cnidaria</taxon>
        <taxon>Anthozoa</taxon>
        <taxon>Hexacorallia</taxon>
        <taxon>Scleractinia</taxon>
        <taxon>Astrocoeniina</taxon>
        <taxon>Acroporidae</taxon>
        <taxon>Acropora</taxon>
    </lineage>
</organism>
<feature type="compositionally biased region" description="Acidic residues" evidence="8">
    <location>
        <begin position="3094"/>
        <end position="3116"/>
    </location>
</feature>
<reference evidence="11" key="2">
    <citation type="journal article" date="2023" name="Science">
        <title>Genomic signatures of disease resistance in endangered staghorn corals.</title>
        <authorList>
            <person name="Vollmer S.V."/>
            <person name="Selwyn J.D."/>
            <person name="Despard B.A."/>
            <person name="Roesel C.L."/>
        </authorList>
    </citation>
    <scope>NUCLEOTIDE SEQUENCE</scope>
    <source>
        <strain evidence="11">K2</strain>
    </source>
</reference>
<dbReference type="PROSITE" id="PS51981">
    <property type="entry name" value="ZF_RZ"/>
    <property type="match status" value="1"/>
</dbReference>
<dbReference type="GO" id="GO:0002376">
    <property type="term" value="P:immune system process"/>
    <property type="evidence" value="ECO:0007669"/>
    <property type="project" value="UniProtKB-KW"/>
</dbReference>
<feature type="compositionally biased region" description="Polar residues" evidence="8">
    <location>
        <begin position="454"/>
        <end position="467"/>
    </location>
</feature>
<feature type="compositionally biased region" description="Polar residues" evidence="8">
    <location>
        <begin position="258"/>
        <end position="276"/>
    </location>
</feature>
<evidence type="ECO:0000313" key="11">
    <source>
        <dbReference type="EMBL" id="KAK2555485.1"/>
    </source>
</evidence>
<feature type="compositionally biased region" description="Basic and acidic residues" evidence="8">
    <location>
        <begin position="277"/>
        <end position="297"/>
    </location>
</feature>
<feature type="region of interest" description="Disordered" evidence="8">
    <location>
        <begin position="3093"/>
        <end position="3117"/>
    </location>
</feature>
<dbReference type="GO" id="GO:0016887">
    <property type="term" value="F:ATP hydrolysis activity"/>
    <property type="evidence" value="ECO:0007669"/>
    <property type="project" value="InterPro"/>
</dbReference>
<feature type="compositionally biased region" description="Polar residues" evidence="8">
    <location>
        <begin position="489"/>
        <end position="517"/>
    </location>
</feature>
<name>A0AAD9UZN9_ACRCE</name>
<feature type="compositionally biased region" description="Polar residues" evidence="8">
    <location>
        <begin position="35"/>
        <end position="55"/>
    </location>
</feature>
<dbReference type="PROSITE" id="PS50089">
    <property type="entry name" value="ZF_RING_2"/>
    <property type="match status" value="1"/>
</dbReference>
<evidence type="ECO:0000256" key="5">
    <source>
        <dbReference type="ARBA" id="ARBA00022833"/>
    </source>
</evidence>
<feature type="domain" description="RZ-type" evidence="10">
    <location>
        <begin position="4918"/>
        <end position="4991"/>
    </location>
</feature>
<dbReference type="InterPro" id="IPR003593">
    <property type="entry name" value="AAA+_ATPase"/>
</dbReference>
<dbReference type="Proteomes" id="UP001249851">
    <property type="component" value="Unassembled WGS sequence"/>
</dbReference>
<evidence type="ECO:0000259" key="9">
    <source>
        <dbReference type="PROSITE" id="PS50089"/>
    </source>
</evidence>
<evidence type="ECO:0000259" key="10">
    <source>
        <dbReference type="PROSITE" id="PS51981"/>
    </source>
</evidence>
<dbReference type="PANTHER" id="PTHR22605">
    <property type="entry name" value="RZ-TYPE DOMAIN-CONTAINING PROTEIN"/>
    <property type="match status" value="1"/>
</dbReference>